<dbReference type="RefSeq" id="WP_057748594.1">
    <property type="nucleotide sequence ID" value="NZ_LJYG01000080.1"/>
</dbReference>
<sequence>MLALLCGGQGRLSDKIFDLVAGQPAAEPVFAAAAARLGEDPREFVRTRNADVLSANRVSQILTVTSALAIHARIADLLTEETVVTGYSVGEMAAWSVAGLWTAADALRLTDVRARLMDRAAGPGGRLGYVRGLDQTTLGQLLAKHRCEIAIRNPDLLYVVGGTERDVIALCDEATTQGAARAGLLAVRIASHTSRLEAACKPLQQAFAASTHVPIAAQRILLAGDGGERIFCASDATATLAGQLARPIDWAATLDALAEQGVDRVLDLGPGHALAEMMQGGFPSIRCYAADGFRTIGGLRDWIASE</sequence>
<accession>A0A0R3DWR3</accession>
<dbReference type="Gene3D" id="3.40.366.10">
    <property type="entry name" value="Malonyl-Coenzyme A Acyl Carrier Protein, domain 2"/>
    <property type="match status" value="1"/>
</dbReference>
<dbReference type="SMART" id="SM00827">
    <property type="entry name" value="PKS_AT"/>
    <property type="match status" value="1"/>
</dbReference>
<dbReference type="GO" id="GO:0004314">
    <property type="term" value="F:[acyl-carrier-protein] S-malonyltransferase activity"/>
    <property type="evidence" value="ECO:0007669"/>
    <property type="project" value="TreeGrafter"/>
</dbReference>
<dbReference type="PANTHER" id="PTHR42681">
    <property type="entry name" value="MALONYL-COA-ACYL CARRIER PROTEIN TRANSACYLASE, MITOCHONDRIAL"/>
    <property type="match status" value="1"/>
</dbReference>
<dbReference type="AlphaFoldDB" id="A0A0R3DWR3"/>
<dbReference type="PANTHER" id="PTHR42681:SF6">
    <property type="entry name" value="BLL0263 PROTEIN"/>
    <property type="match status" value="1"/>
</dbReference>
<dbReference type="STRING" id="989370.AOQ71_17915"/>
<name>A0A0R3DWR3_9BRAD</name>
<evidence type="ECO:0000313" key="3">
    <source>
        <dbReference type="Proteomes" id="UP000051936"/>
    </source>
</evidence>
<dbReference type="Gene3D" id="3.30.70.250">
    <property type="entry name" value="Malonyl-CoA ACP transacylase, ACP-binding"/>
    <property type="match status" value="1"/>
</dbReference>
<comment type="caution">
    <text evidence="2">The sequence shown here is derived from an EMBL/GenBank/DDBJ whole genome shotgun (WGS) entry which is preliminary data.</text>
</comment>
<reference evidence="2 3" key="1">
    <citation type="submission" date="2015-09" db="EMBL/GenBank/DDBJ databases">
        <title>Draft Genome Sequence of Bradyrhizobium manausense Strain BR 3351T, a Novel Symbiotic Nitrogen-Fixing Alphaproteobacterium Isolated from Brazilian Amazon Rain Forest.</title>
        <authorList>
            <person name="De Araujo J.L."/>
            <person name="Zilli J.E."/>
        </authorList>
    </citation>
    <scope>NUCLEOTIDE SEQUENCE [LARGE SCALE GENOMIC DNA]</scope>
    <source>
        <strain evidence="2 3">BR3351</strain>
    </source>
</reference>
<dbReference type="InterPro" id="IPR001227">
    <property type="entry name" value="Ac_transferase_dom_sf"/>
</dbReference>
<evidence type="ECO:0000259" key="1">
    <source>
        <dbReference type="SMART" id="SM00827"/>
    </source>
</evidence>
<proteinExistence type="predicted"/>
<dbReference type="InterPro" id="IPR014043">
    <property type="entry name" value="Acyl_transferase_dom"/>
</dbReference>
<dbReference type="SUPFAM" id="SSF52151">
    <property type="entry name" value="FabD/lysophospholipase-like"/>
    <property type="match status" value="1"/>
</dbReference>
<dbReference type="EMBL" id="LJYG01000080">
    <property type="protein sequence ID" value="KRQ11311.1"/>
    <property type="molecule type" value="Genomic_DNA"/>
</dbReference>
<evidence type="ECO:0000313" key="2">
    <source>
        <dbReference type="EMBL" id="KRQ11311.1"/>
    </source>
</evidence>
<gene>
    <name evidence="2" type="ORF">AOQ71_17915</name>
</gene>
<dbReference type="GO" id="GO:0006633">
    <property type="term" value="P:fatty acid biosynthetic process"/>
    <property type="evidence" value="ECO:0007669"/>
    <property type="project" value="TreeGrafter"/>
</dbReference>
<organism evidence="2 3">
    <name type="scientific">Bradyrhizobium manausense</name>
    <dbReference type="NCBI Taxonomy" id="989370"/>
    <lineage>
        <taxon>Bacteria</taxon>
        <taxon>Pseudomonadati</taxon>
        <taxon>Pseudomonadota</taxon>
        <taxon>Alphaproteobacteria</taxon>
        <taxon>Hyphomicrobiales</taxon>
        <taxon>Nitrobacteraceae</taxon>
        <taxon>Bradyrhizobium</taxon>
    </lineage>
</organism>
<dbReference type="InterPro" id="IPR050858">
    <property type="entry name" value="Mal-CoA-ACP_Trans/PKS_FabD"/>
</dbReference>
<dbReference type="Pfam" id="PF00698">
    <property type="entry name" value="Acyl_transf_1"/>
    <property type="match status" value="1"/>
</dbReference>
<feature type="domain" description="Malonyl-CoA:ACP transacylase (MAT)" evidence="1">
    <location>
        <begin position="25"/>
        <end position="302"/>
    </location>
</feature>
<protein>
    <submittedName>
        <fullName evidence="2">Malonyl CoA-ACP transacylase</fullName>
    </submittedName>
</protein>
<dbReference type="OrthoDB" id="9808564at2"/>
<keyword evidence="3" id="KW-1185">Reference proteome</keyword>
<dbReference type="InterPro" id="IPR016035">
    <property type="entry name" value="Acyl_Trfase/lysoPLipase"/>
</dbReference>
<dbReference type="Proteomes" id="UP000051936">
    <property type="component" value="Unassembled WGS sequence"/>
</dbReference>
<dbReference type="GO" id="GO:0005829">
    <property type="term" value="C:cytosol"/>
    <property type="evidence" value="ECO:0007669"/>
    <property type="project" value="TreeGrafter"/>
</dbReference>